<dbReference type="Proteomes" id="UP000070404">
    <property type="component" value="Unassembled WGS sequence"/>
</dbReference>
<evidence type="ECO:0000256" key="2">
    <source>
        <dbReference type="ARBA" id="ARBA00022747"/>
    </source>
</evidence>
<sequence length="93" mass="10783">MNSHLGEAQRQSKLKQAVSQANINATELREMKMEVPSIEKQKEIVERLKYMRSKVDKIRKEFNQKSNLIENLPKSVLAEAFKGNLIDFKSVNH</sequence>
<dbReference type="GO" id="GO:0003677">
    <property type="term" value="F:DNA binding"/>
    <property type="evidence" value="ECO:0007669"/>
    <property type="project" value="UniProtKB-KW"/>
</dbReference>
<evidence type="ECO:0000259" key="4">
    <source>
        <dbReference type="Pfam" id="PF01420"/>
    </source>
</evidence>
<proteinExistence type="inferred from homology"/>
<dbReference type="Pfam" id="PF01420">
    <property type="entry name" value="Methylase_S"/>
    <property type="match status" value="1"/>
</dbReference>
<evidence type="ECO:0000313" key="6">
    <source>
        <dbReference type="Proteomes" id="UP000070404"/>
    </source>
</evidence>
<dbReference type="InterPro" id="IPR044946">
    <property type="entry name" value="Restrct_endonuc_typeI_TRD_sf"/>
</dbReference>
<accession>A0A133VLL7</accession>
<dbReference type="AlphaFoldDB" id="A0A133VLL7"/>
<evidence type="ECO:0000313" key="5">
    <source>
        <dbReference type="EMBL" id="KXB07311.1"/>
    </source>
</evidence>
<name>A0A133VLL7_9EURY</name>
<keyword evidence="3" id="KW-0238">DNA-binding</keyword>
<dbReference type="GO" id="GO:0009307">
    <property type="term" value="P:DNA restriction-modification system"/>
    <property type="evidence" value="ECO:0007669"/>
    <property type="project" value="UniProtKB-KW"/>
</dbReference>
<feature type="domain" description="Type I restriction modification DNA specificity" evidence="4">
    <location>
        <begin position="9"/>
        <end position="55"/>
    </location>
</feature>
<evidence type="ECO:0000256" key="3">
    <source>
        <dbReference type="ARBA" id="ARBA00023125"/>
    </source>
</evidence>
<dbReference type="InterPro" id="IPR000055">
    <property type="entry name" value="Restrct_endonuc_typeI_TRD"/>
</dbReference>
<keyword evidence="6" id="KW-1185">Reference proteome</keyword>
<dbReference type="EMBL" id="LHYF01000004">
    <property type="protein sequence ID" value="KXB07311.1"/>
    <property type="molecule type" value="Genomic_DNA"/>
</dbReference>
<organism evidence="5 6">
    <name type="scientific">candidate division MSBL1 archaeon SCGC-AAA382C18</name>
    <dbReference type="NCBI Taxonomy" id="1698281"/>
    <lineage>
        <taxon>Archaea</taxon>
        <taxon>Methanobacteriati</taxon>
        <taxon>Methanobacteriota</taxon>
        <taxon>candidate division MSBL1</taxon>
    </lineage>
</organism>
<keyword evidence="2" id="KW-0680">Restriction system</keyword>
<dbReference type="Gene3D" id="3.90.220.20">
    <property type="entry name" value="DNA methylase specificity domains"/>
    <property type="match status" value="2"/>
</dbReference>
<comment type="caution">
    <text evidence="5">The sequence shown here is derived from an EMBL/GenBank/DDBJ whole genome shotgun (WGS) entry which is preliminary data.</text>
</comment>
<reference evidence="5 6" key="1">
    <citation type="journal article" date="2016" name="Sci. Rep.">
        <title>Metabolic traits of an uncultured archaeal lineage -MSBL1- from brine pools of the Red Sea.</title>
        <authorList>
            <person name="Mwirichia R."/>
            <person name="Alam I."/>
            <person name="Rashid M."/>
            <person name="Vinu M."/>
            <person name="Ba-Alawi W."/>
            <person name="Anthony Kamau A."/>
            <person name="Kamanda Ngugi D."/>
            <person name="Goker M."/>
            <person name="Klenk H.P."/>
            <person name="Bajic V."/>
            <person name="Stingl U."/>
        </authorList>
    </citation>
    <scope>NUCLEOTIDE SEQUENCE [LARGE SCALE GENOMIC DNA]</scope>
    <source>
        <strain evidence="5">SCGC-AAA382C18</strain>
    </source>
</reference>
<protein>
    <recommendedName>
        <fullName evidence="4">Type I restriction modification DNA specificity domain-containing protein</fullName>
    </recommendedName>
</protein>
<dbReference type="SUPFAM" id="SSF116734">
    <property type="entry name" value="DNA methylase specificity domain"/>
    <property type="match status" value="1"/>
</dbReference>
<evidence type="ECO:0000256" key="1">
    <source>
        <dbReference type="ARBA" id="ARBA00010923"/>
    </source>
</evidence>
<gene>
    <name evidence="5" type="ORF">AKJ52_00445</name>
</gene>
<comment type="similarity">
    <text evidence="1">Belongs to the type-I restriction system S methylase family.</text>
</comment>